<gene>
    <name evidence="5" type="ORF">P378_16745</name>
</gene>
<keyword evidence="3" id="KW-0411">Iron-sulfur</keyword>
<dbReference type="PROSITE" id="PS00198">
    <property type="entry name" value="4FE4S_FER_1"/>
    <property type="match status" value="1"/>
</dbReference>
<dbReference type="GO" id="GO:0051536">
    <property type="term" value="F:iron-sulfur cluster binding"/>
    <property type="evidence" value="ECO:0007669"/>
    <property type="project" value="UniProtKB-KW"/>
</dbReference>
<dbReference type="Pfam" id="PF04432">
    <property type="entry name" value="FrhB_FdhB_C"/>
    <property type="match status" value="1"/>
</dbReference>
<feature type="domain" description="4Fe-4S ferredoxin-type" evidence="4">
    <location>
        <begin position="42"/>
        <end position="72"/>
    </location>
</feature>
<dbReference type="Proteomes" id="UP000222564">
    <property type="component" value="Unassembled WGS sequence"/>
</dbReference>
<dbReference type="Pfam" id="PF12838">
    <property type="entry name" value="Fer4_7"/>
    <property type="match status" value="1"/>
</dbReference>
<dbReference type="InterPro" id="IPR007525">
    <property type="entry name" value="FrhB_FdhB_C"/>
</dbReference>
<dbReference type="PANTHER" id="PTHR43193">
    <property type="match status" value="1"/>
</dbReference>
<dbReference type="PANTHER" id="PTHR43193:SF2">
    <property type="entry name" value="POLYFERREDOXIN PROTEIN FWDF"/>
    <property type="match status" value="1"/>
</dbReference>
<keyword evidence="6" id="KW-1185">Reference proteome</keyword>
<protein>
    <submittedName>
        <fullName evidence="5">Dehydrogenase</fullName>
    </submittedName>
</protein>
<dbReference type="Gene3D" id="3.30.70.20">
    <property type="match status" value="1"/>
</dbReference>
<evidence type="ECO:0000313" key="5">
    <source>
        <dbReference type="EMBL" id="PHJ37296.1"/>
    </source>
</evidence>
<dbReference type="InterPro" id="IPR007516">
    <property type="entry name" value="Co_F420_Hydgase/DH_bsu_N"/>
</dbReference>
<evidence type="ECO:0000256" key="1">
    <source>
        <dbReference type="ARBA" id="ARBA00022723"/>
    </source>
</evidence>
<dbReference type="SUPFAM" id="SSF54862">
    <property type="entry name" value="4Fe-4S ferredoxins"/>
    <property type="match status" value="1"/>
</dbReference>
<dbReference type="InterPro" id="IPR017900">
    <property type="entry name" value="4Fe4S_Fe_S_CS"/>
</dbReference>
<dbReference type="InterPro" id="IPR052977">
    <property type="entry name" value="Polyferredoxin-like_ET"/>
</dbReference>
<dbReference type="EMBL" id="AWQQ01000095">
    <property type="protein sequence ID" value="PHJ37296.1"/>
    <property type="molecule type" value="Genomic_DNA"/>
</dbReference>
<name>A0A2C6MDE3_9FIRM</name>
<keyword evidence="1" id="KW-0479">Metal-binding</keyword>
<organism evidence="5 6">
    <name type="scientific">Desulforamulus profundi</name>
    <dbReference type="NCBI Taxonomy" id="1383067"/>
    <lineage>
        <taxon>Bacteria</taxon>
        <taxon>Bacillati</taxon>
        <taxon>Bacillota</taxon>
        <taxon>Clostridia</taxon>
        <taxon>Eubacteriales</taxon>
        <taxon>Peptococcaceae</taxon>
        <taxon>Desulforamulus</taxon>
    </lineage>
</organism>
<dbReference type="GO" id="GO:0046872">
    <property type="term" value="F:metal ion binding"/>
    <property type="evidence" value="ECO:0007669"/>
    <property type="project" value="UniProtKB-KW"/>
</dbReference>
<evidence type="ECO:0000256" key="3">
    <source>
        <dbReference type="ARBA" id="ARBA00023014"/>
    </source>
</evidence>
<reference evidence="5 6" key="1">
    <citation type="submission" date="2013-09" db="EMBL/GenBank/DDBJ databases">
        <title>Biodegradation of hydrocarbons in the deep terrestrial subsurface : characterization of a microbial consortium composed of two Desulfotomaculum species originating from a deep geological formation.</title>
        <authorList>
            <person name="Aullo T."/>
            <person name="Berlendis S."/>
            <person name="Lascourreges J.-F."/>
            <person name="Dessort D."/>
            <person name="Saint-Laurent S."/>
            <person name="Schraauwers B."/>
            <person name="Mas J."/>
            <person name="Magot M."/>
            <person name="Ranchou-Peyruse A."/>
        </authorList>
    </citation>
    <scope>NUCLEOTIDE SEQUENCE [LARGE SCALE GENOMIC DNA]</scope>
    <source>
        <strain evidence="5 6">Bs107</strain>
    </source>
</reference>
<keyword evidence="2" id="KW-0408">Iron</keyword>
<dbReference type="OrthoDB" id="430408at2"/>
<accession>A0A2C6MDE3</accession>
<proteinExistence type="predicted"/>
<dbReference type="InterPro" id="IPR017896">
    <property type="entry name" value="4Fe4S_Fe-S-bd"/>
</dbReference>
<evidence type="ECO:0000313" key="6">
    <source>
        <dbReference type="Proteomes" id="UP000222564"/>
    </source>
</evidence>
<dbReference type="Pfam" id="PF04422">
    <property type="entry name" value="FrhB_FdhB_N"/>
    <property type="match status" value="1"/>
</dbReference>
<dbReference type="PROSITE" id="PS51379">
    <property type="entry name" value="4FE4S_FER_2"/>
    <property type="match status" value="2"/>
</dbReference>
<evidence type="ECO:0000256" key="2">
    <source>
        <dbReference type="ARBA" id="ARBA00023004"/>
    </source>
</evidence>
<feature type="domain" description="4Fe-4S ferredoxin-type" evidence="4">
    <location>
        <begin position="8"/>
        <end position="37"/>
    </location>
</feature>
<comment type="caution">
    <text evidence="5">The sequence shown here is derived from an EMBL/GenBank/DDBJ whole genome shotgun (WGS) entry which is preliminary data.</text>
</comment>
<evidence type="ECO:0000259" key="4">
    <source>
        <dbReference type="PROSITE" id="PS51379"/>
    </source>
</evidence>
<dbReference type="AlphaFoldDB" id="A0A2C6MDE3"/>
<sequence length="378" mass="43001">MEVIVTQTVEYIEKSRCTGCGACVNACPGGSVTMKADEEGFPYPSVDSSACNNCGNCVTCCPVINPPTIPENQEAPQVYAAWTIDEETRYNSTSGGIFTELAKAVLQQNGYVAGARYNDRHLVEHAMIDRSEDIALLRQSKYVQSETKDIYRQIEAVLKKGNPVLFVGTPCQCAGLKVFLQKPYDNLILCDFICRGVNSPMVYLKYLDDLESEYGSRIKLVWFKNKTFGWNRFCTKIIFEDGQEYLGGRDTDPFMFGYIKKDLNLYMRPSCGQCEFKGVKRPVDITLGDFWGIRLRESSDDTDCGVSMLMLHSERGQKVFDRIKPYLHYEKHMLAELVPFNTCLLNCAKQSEMRDIFWKNMLNDRFTDVMENMKTTGE</sequence>